<accession>A0AA35Z0U2</accession>
<keyword evidence="2" id="KW-1185">Reference proteome</keyword>
<evidence type="ECO:0000313" key="2">
    <source>
        <dbReference type="Proteomes" id="UP001177003"/>
    </source>
</evidence>
<name>A0AA35Z0U2_LACSI</name>
<dbReference type="AlphaFoldDB" id="A0AA35Z0U2"/>
<proteinExistence type="predicted"/>
<evidence type="ECO:0000313" key="1">
    <source>
        <dbReference type="EMBL" id="CAI9283579.1"/>
    </source>
</evidence>
<dbReference type="Proteomes" id="UP001177003">
    <property type="component" value="Chromosome 5"/>
</dbReference>
<organism evidence="1 2">
    <name type="scientific">Lactuca saligna</name>
    <name type="common">Willowleaf lettuce</name>
    <dbReference type="NCBI Taxonomy" id="75948"/>
    <lineage>
        <taxon>Eukaryota</taxon>
        <taxon>Viridiplantae</taxon>
        <taxon>Streptophyta</taxon>
        <taxon>Embryophyta</taxon>
        <taxon>Tracheophyta</taxon>
        <taxon>Spermatophyta</taxon>
        <taxon>Magnoliopsida</taxon>
        <taxon>eudicotyledons</taxon>
        <taxon>Gunneridae</taxon>
        <taxon>Pentapetalae</taxon>
        <taxon>asterids</taxon>
        <taxon>campanulids</taxon>
        <taxon>Asterales</taxon>
        <taxon>Asteraceae</taxon>
        <taxon>Cichorioideae</taxon>
        <taxon>Cichorieae</taxon>
        <taxon>Lactucinae</taxon>
        <taxon>Lactuca</taxon>
    </lineage>
</organism>
<sequence>MLGKQFKILNKKLNCILQSQADFVSSVEIVVMLKAQEVRLCNTFSGLIQVSESRILEKVDDAMMKLVKLSEALHPQIAQMSIHQSKSLTEFALLLNELKDLISNPGSSPLITPKLLSQNFFCLNQFSKNNWHHYLE</sequence>
<reference evidence="1" key="1">
    <citation type="submission" date="2023-04" db="EMBL/GenBank/DDBJ databases">
        <authorList>
            <person name="Vijverberg K."/>
            <person name="Xiong W."/>
            <person name="Schranz E."/>
        </authorList>
    </citation>
    <scope>NUCLEOTIDE SEQUENCE</scope>
</reference>
<dbReference type="EMBL" id="OX465081">
    <property type="protein sequence ID" value="CAI9283579.1"/>
    <property type="molecule type" value="Genomic_DNA"/>
</dbReference>
<protein>
    <submittedName>
        <fullName evidence="1">Uncharacterized protein</fullName>
    </submittedName>
</protein>
<gene>
    <name evidence="1" type="ORF">LSALG_LOCUS23167</name>
</gene>